<protein>
    <submittedName>
        <fullName evidence="3">Uncharacterized protein</fullName>
    </submittedName>
</protein>
<feature type="compositionally biased region" description="Acidic residues" evidence="1">
    <location>
        <begin position="436"/>
        <end position="450"/>
    </location>
</feature>
<evidence type="ECO:0000256" key="1">
    <source>
        <dbReference type="SAM" id="MobiDB-lite"/>
    </source>
</evidence>
<name>A0A915MZW8_MELJA</name>
<dbReference type="AlphaFoldDB" id="A0A915MZW8"/>
<feature type="compositionally biased region" description="Basic residues" evidence="1">
    <location>
        <begin position="382"/>
        <end position="401"/>
    </location>
</feature>
<organism evidence="2 3">
    <name type="scientific">Meloidogyne javanica</name>
    <name type="common">Root-knot nematode worm</name>
    <dbReference type="NCBI Taxonomy" id="6303"/>
    <lineage>
        <taxon>Eukaryota</taxon>
        <taxon>Metazoa</taxon>
        <taxon>Ecdysozoa</taxon>
        <taxon>Nematoda</taxon>
        <taxon>Chromadorea</taxon>
        <taxon>Rhabditida</taxon>
        <taxon>Tylenchina</taxon>
        <taxon>Tylenchomorpha</taxon>
        <taxon>Tylenchoidea</taxon>
        <taxon>Meloidogynidae</taxon>
        <taxon>Meloidogyninae</taxon>
        <taxon>Meloidogyne</taxon>
        <taxon>Meloidogyne incognita group</taxon>
    </lineage>
</organism>
<sequence>MFDENEVTAEQNRMAASIFVFHKWLKSRIEVKKDLPKYWENLLKSEETKFWLNDLYEHVFISEDLKDIGDDKNLKILAGIKALVDGELKIETRNSKNKDLFKELVRHLDIIGQDKDEKLDNMWLIKKNKKRFLVWIKTLMKDELFKEIEIIKNVDRKGKKIIDSDNTYMEEQATQIKDFSDRIKGVLNKSNENLKDRNNEKINSSKEIKVENTNSKNKKKSKKKKGVKNVGVKENVVEEIDRNIVNIEGQEMGNKNEENNKEDNKVIIKDHQEGKDERNKEEYNDEEEKIELNKEENKGDEEKKIEENKEEKKKGVEEEMGIEGNNTRNKKKEEDDEKKMELNMKEEKNDQENKGRTQGINEEKKGAKKEGNVKVNNEVNSVKKHANDKKNRRKNKSRKTKSNNLKKIEVKDKEVLINAENETNENKEISNSKNEEESDYLLPDSEDDEFGFTNSSNKNIENISLNTQIELMDDPNKELNLNKDKGDI</sequence>
<feature type="compositionally biased region" description="Basic and acidic residues" evidence="1">
    <location>
        <begin position="424"/>
        <end position="435"/>
    </location>
</feature>
<evidence type="ECO:0000313" key="2">
    <source>
        <dbReference type="Proteomes" id="UP000887561"/>
    </source>
</evidence>
<reference evidence="3" key="1">
    <citation type="submission" date="2022-11" db="UniProtKB">
        <authorList>
            <consortium name="WormBaseParasite"/>
        </authorList>
    </citation>
    <scope>IDENTIFICATION</scope>
</reference>
<feature type="compositionally biased region" description="Basic residues" evidence="1">
    <location>
        <begin position="216"/>
        <end position="227"/>
    </location>
</feature>
<dbReference type="WBParaSite" id="scaffold6945_cov182.g11488">
    <property type="protein sequence ID" value="scaffold6945_cov182.g11488"/>
    <property type="gene ID" value="scaffold6945_cov182.g11488"/>
</dbReference>
<keyword evidence="2" id="KW-1185">Reference proteome</keyword>
<feature type="compositionally biased region" description="Basic and acidic residues" evidence="1">
    <location>
        <begin position="196"/>
        <end position="210"/>
    </location>
</feature>
<feature type="compositionally biased region" description="Basic and acidic residues" evidence="1">
    <location>
        <begin position="406"/>
        <end position="415"/>
    </location>
</feature>
<proteinExistence type="predicted"/>
<feature type="compositionally biased region" description="Basic and acidic residues" evidence="1">
    <location>
        <begin position="331"/>
        <end position="372"/>
    </location>
</feature>
<feature type="compositionally biased region" description="Basic and acidic residues" evidence="1">
    <location>
        <begin position="290"/>
        <end position="317"/>
    </location>
</feature>
<feature type="region of interest" description="Disordered" evidence="1">
    <location>
        <begin position="250"/>
        <end position="461"/>
    </location>
</feature>
<feature type="compositionally biased region" description="Polar residues" evidence="1">
    <location>
        <begin position="452"/>
        <end position="461"/>
    </location>
</feature>
<dbReference type="Proteomes" id="UP000887561">
    <property type="component" value="Unplaced"/>
</dbReference>
<feature type="compositionally biased region" description="Basic and acidic residues" evidence="1">
    <location>
        <begin position="254"/>
        <end position="282"/>
    </location>
</feature>
<accession>A0A915MZW8</accession>
<evidence type="ECO:0000313" key="3">
    <source>
        <dbReference type="WBParaSite" id="scaffold6945_cov182.g11488"/>
    </source>
</evidence>
<feature type="region of interest" description="Disordered" evidence="1">
    <location>
        <begin position="196"/>
        <end position="229"/>
    </location>
</feature>